<protein>
    <submittedName>
        <fullName evidence="2">Uncharacterized protein</fullName>
    </submittedName>
</protein>
<sequence>MPEFSSEFWIMLITYGVSFGVVYGQIATKLRYLEQKMDKHNGVIERMAVAERDLKSAWRVIDELKEEVHSER</sequence>
<feature type="transmembrane region" description="Helical" evidence="1">
    <location>
        <begin position="6"/>
        <end position="27"/>
    </location>
</feature>
<evidence type="ECO:0000313" key="2">
    <source>
        <dbReference type="EMBL" id="VYT27364.1"/>
    </source>
</evidence>
<keyword evidence="1" id="KW-0472">Membrane</keyword>
<keyword evidence="1" id="KW-0812">Transmembrane</keyword>
<dbReference type="EMBL" id="CACRSL010000005">
    <property type="protein sequence ID" value="VYT27364.1"/>
    <property type="molecule type" value="Genomic_DNA"/>
</dbReference>
<gene>
    <name evidence="2" type="ORF">AULFYP135_02405</name>
</gene>
<organism evidence="2">
    <name type="scientific">uncultured Anaerotruncus sp</name>
    <dbReference type="NCBI Taxonomy" id="905011"/>
    <lineage>
        <taxon>Bacteria</taxon>
        <taxon>Bacillati</taxon>
        <taxon>Bacillota</taxon>
        <taxon>Clostridia</taxon>
        <taxon>Eubacteriales</taxon>
        <taxon>Oscillospiraceae</taxon>
        <taxon>Anaerotruncus</taxon>
        <taxon>environmental samples</taxon>
    </lineage>
</organism>
<name>A0A6N2VAC5_9FIRM</name>
<proteinExistence type="predicted"/>
<evidence type="ECO:0000256" key="1">
    <source>
        <dbReference type="SAM" id="Phobius"/>
    </source>
</evidence>
<reference evidence="2" key="1">
    <citation type="submission" date="2019-11" db="EMBL/GenBank/DDBJ databases">
        <authorList>
            <person name="Feng L."/>
        </authorList>
    </citation>
    <scope>NUCLEOTIDE SEQUENCE</scope>
    <source>
        <strain evidence="2">AundefinedLFYP135</strain>
    </source>
</reference>
<keyword evidence="1" id="KW-1133">Transmembrane helix</keyword>
<dbReference type="AlphaFoldDB" id="A0A6N2VAC5"/>
<accession>A0A6N2VAC5</accession>